<evidence type="ECO:0000313" key="2">
    <source>
        <dbReference type="Proteomes" id="UP000005359"/>
    </source>
</evidence>
<accession>B0G3E5</accession>
<dbReference type="STRING" id="411461.DORFOR_00767"/>
<dbReference type="Proteomes" id="UP000005359">
    <property type="component" value="Unassembled WGS sequence"/>
</dbReference>
<comment type="caution">
    <text evidence="1">The sequence shown here is derived from an EMBL/GenBank/DDBJ whole genome shotgun (WGS) entry which is preliminary data.</text>
</comment>
<dbReference type="PaxDb" id="411461-DORFOR_00767"/>
<reference evidence="1 2" key="2">
    <citation type="submission" date="2007-10" db="EMBL/GenBank/DDBJ databases">
        <authorList>
            <person name="Fulton L."/>
            <person name="Clifton S."/>
            <person name="Fulton B."/>
            <person name="Xu J."/>
            <person name="Minx P."/>
            <person name="Pepin K.H."/>
            <person name="Johnson M."/>
            <person name="Thiruvilangam P."/>
            <person name="Bhonagiri V."/>
            <person name="Nash W.E."/>
            <person name="Wang C."/>
            <person name="Mardis E.R."/>
            <person name="Wilson R.K."/>
        </authorList>
    </citation>
    <scope>NUCLEOTIDE SEQUENCE [LARGE SCALE GENOMIC DNA]</scope>
    <source>
        <strain evidence="1 2">ATCC 27755</strain>
    </source>
</reference>
<dbReference type="AlphaFoldDB" id="B0G3E5"/>
<proteinExistence type="predicted"/>
<name>B0G3E5_9FIRM</name>
<organism evidence="1 2">
    <name type="scientific">Dorea formicigenerans ATCC 27755</name>
    <dbReference type="NCBI Taxonomy" id="411461"/>
    <lineage>
        <taxon>Bacteria</taxon>
        <taxon>Bacillati</taxon>
        <taxon>Bacillota</taxon>
        <taxon>Clostridia</taxon>
        <taxon>Lachnospirales</taxon>
        <taxon>Lachnospiraceae</taxon>
        <taxon>Dorea</taxon>
    </lineage>
</organism>
<sequence>MRDEVFLYMMPGSKGLNPHELAHKWMKDLGTRPNMSLEVG</sequence>
<gene>
    <name evidence="1" type="ORF">DORFOR_00767</name>
</gene>
<evidence type="ECO:0000313" key="1">
    <source>
        <dbReference type="EMBL" id="EDR47689.1"/>
    </source>
</evidence>
<dbReference type="EMBL" id="AAXA02000010">
    <property type="protein sequence ID" value="EDR47689.1"/>
    <property type="molecule type" value="Genomic_DNA"/>
</dbReference>
<protein>
    <submittedName>
        <fullName evidence="1">Uncharacterized protein</fullName>
    </submittedName>
</protein>
<reference evidence="1 2" key="1">
    <citation type="submission" date="2007-10" db="EMBL/GenBank/DDBJ databases">
        <title>Draft genome sequence of Dorea formicigenerans(ATCC 27755).</title>
        <authorList>
            <person name="Sudarsanam P."/>
            <person name="Ley R."/>
            <person name="Guruge J."/>
            <person name="Turnbaugh P.J."/>
            <person name="Mahowald M."/>
            <person name="Liep D."/>
            <person name="Gordon J."/>
        </authorList>
    </citation>
    <scope>NUCLEOTIDE SEQUENCE [LARGE SCALE GENOMIC DNA]</scope>
    <source>
        <strain evidence="1 2">ATCC 27755</strain>
    </source>
</reference>